<dbReference type="EMBL" id="GGEC01070621">
    <property type="protein sequence ID" value="MBX51105.1"/>
    <property type="molecule type" value="Transcribed_RNA"/>
</dbReference>
<accession>A0A2P2P8P2</accession>
<proteinExistence type="predicted"/>
<sequence>MVAYDCINECSHQNYWQIIISNVIFHKFLFVLNFNFSCLMLL</sequence>
<keyword evidence="1" id="KW-1133">Transmembrane helix</keyword>
<keyword evidence="1" id="KW-0472">Membrane</keyword>
<evidence type="ECO:0000313" key="2">
    <source>
        <dbReference type="EMBL" id="MBX51105.1"/>
    </source>
</evidence>
<reference evidence="2" key="1">
    <citation type="submission" date="2018-02" db="EMBL/GenBank/DDBJ databases">
        <title>Rhizophora mucronata_Transcriptome.</title>
        <authorList>
            <person name="Meera S.P."/>
            <person name="Sreeshan A."/>
            <person name="Augustine A."/>
        </authorList>
    </citation>
    <scope>NUCLEOTIDE SEQUENCE</scope>
    <source>
        <tissue evidence="2">Leaf</tissue>
    </source>
</reference>
<name>A0A2P2P8P2_RHIMU</name>
<organism evidence="2">
    <name type="scientific">Rhizophora mucronata</name>
    <name type="common">Asiatic mangrove</name>
    <dbReference type="NCBI Taxonomy" id="61149"/>
    <lineage>
        <taxon>Eukaryota</taxon>
        <taxon>Viridiplantae</taxon>
        <taxon>Streptophyta</taxon>
        <taxon>Embryophyta</taxon>
        <taxon>Tracheophyta</taxon>
        <taxon>Spermatophyta</taxon>
        <taxon>Magnoliopsida</taxon>
        <taxon>eudicotyledons</taxon>
        <taxon>Gunneridae</taxon>
        <taxon>Pentapetalae</taxon>
        <taxon>rosids</taxon>
        <taxon>fabids</taxon>
        <taxon>Malpighiales</taxon>
        <taxon>Rhizophoraceae</taxon>
        <taxon>Rhizophora</taxon>
    </lineage>
</organism>
<evidence type="ECO:0000256" key="1">
    <source>
        <dbReference type="SAM" id="Phobius"/>
    </source>
</evidence>
<protein>
    <submittedName>
        <fullName evidence="2">Uncharacterized protein</fullName>
    </submittedName>
</protein>
<keyword evidence="1" id="KW-0812">Transmembrane</keyword>
<feature type="transmembrane region" description="Helical" evidence="1">
    <location>
        <begin position="15"/>
        <end position="36"/>
    </location>
</feature>
<dbReference type="AlphaFoldDB" id="A0A2P2P8P2"/>